<sequence length="70" mass="8164">MLNEILISRALVSSLLLWMWRLFLQRTQCSIPLAGRIIAVHCDRFWDIRSCFLSSLSSGHCKSRRVKVML</sequence>
<proteinExistence type="predicted"/>
<dbReference type="Proteomes" id="UP000823674">
    <property type="component" value="Chromosome A03"/>
</dbReference>
<comment type="caution">
    <text evidence="2">The sequence shown here is derived from an EMBL/GenBank/DDBJ whole genome shotgun (WGS) entry which is preliminary data.</text>
</comment>
<keyword evidence="1" id="KW-1133">Transmembrane helix</keyword>
<dbReference type="EMBL" id="JADBGQ010000003">
    <property type="protein sequence ID" value="KAG5406247.1"/>
    <property type="molecule type" value="Genomic_DNA"/>
</dbReference>
<protein>
    <recommendedName>
        <fullName evidence="4">Secreted protein</fullName>
    </recommendedName>
</protein>
<feature type="transmembrane region" description="Helical" evidence="1">
    <location>
        <begin position="6"/>
        <end position="24"/>
    </location>
</feature>
<keyword evidence="1" id="KW-0472">Membrane</keyword>
<keyword evidence="1" id="KW-0812">Transmembrane</keyword>
<evidence type="ECO:0000313" key="3">
    <source>
        <dbReference type="Proteomes" id="UP000823674"/>
    </source>
</evidence>
<accession>A0ABQ7N5Q3</accession>
<evidence type="ECO:0000313" key="2">
    <source>
        <dbReference type="EMBL" id="KAG5406247.1"/>
    </source>
</evidence>
<evidence type="ECO:0000256" key="1">
    <source>
        <dbReference type="SAM" id="Phobius"/>
    </source>
</evidence>
<name>A0ABQ7N5Q3_BRACM</name>
<organism evidence="2 3">
    <name type="scientific">Brassica rapa subsp. trilocularis</name>
    <dbReference type="NCBI Taxonomy" id="1813537"/>
    <lineage>
        <taxon>Eukaryota</taxon>
        <taxon>Viridiplantae</taxon>
        <taxon>Streptophyta</taxon>
        <taxon>Embryophyta</taxon>
        <taxon>Tracheophyta</taxon>
        <taxon>Spermatophyta</taxon>
        <taxon>Magnoliopsida</taxon>
        <taxon>eudicotyledons</taxon>
        <taxon>Gunneridae</taxon>
        <taxon>Pentapetalae</taxon>
        <taxon>rosids</taxon>
        <taxon>malvids</taxon>
        <taxon>Brassicales</taxon>
        <taxon>Brassicaceae</taxon>
        <taxon>Brassiceae</taxon>
        <taxon>Brassica</taxon>
    </lineage>
</organism>
<gene>
    <name evidence="2" type="primary">A03g505770.1_BraROA</name>
    <name evidence="2" type="ORF">IGI04_012366</name>
</gene>
<keyword evidence="3" id="KW-1185">Reference proteome</keyword>
<evidence type="ECO:0008006" key="4">
    <source>
        <dbReference type="Google" id="ProtNLM"/>
    </source>
</evidence>
<reference evidence="2 3" key="1">
    <citation type="submission" date="2021-03" db="EMBL/GenBank/DDBJ databases">
        <authorList>
            <person name="King G.J."/>
            <person name="Bancroft I."/>
            <person name="Baten A."/>
            <person name="Bloomfield J."/>
            <person name="Borpatragohain P."/>
            <person name="He Z."/>
            <person name="Irish N."/>
            <person name="Irwin J."/>
            <person name="Liu K."/>
            <person name="Mauleon R.P."/>
            <person name="Moore J."/>
            <person name="Morris R."/>
            <person name="Ostergaard L."/>
            <person name="Wang B."/>
            <person name="Wells R."/>
        </authorList>
    </citation>
    <scope>NUCLEOTIDE SEQUENCE [LARGE SCALE GENOMIC DNA]</scope>
    <source>
        <strain evidence="2">R-o-18</strain>
        <tissue evidence="2">Leaf</tissue>
    </source>
</reference>